<dbReference type="InterPro" id="IPR050156">
    <property type="entry name" value="TC-AMP_synthase_SUA5"/>
</dbReference>
<evidence type="ECO:0000256" key="2">
    <source>
        <dbReference type="ARBA" id="ARBA00007663"/>
    </source>
</evidence>
<evidence type="ECO:0000256" key="6">
    <source>
        <dbReference type="ARBA" id="ARBA00022679"/>
    </source>
</evidence>
<gene>
    <name evidence="9" type="ORF">MCOS_LOCUS9227</name>
</gene>
<dbReference type="SUPFAM" id="SSF55821">
    <property type="entry name" value="YrdC/RibB"/>
    <property type="match status" value="1"/>
</dbReference>
<sequence>MDEVESKAASLPQWCDTQGISNDLLSTLLPGPVTVLLPRLPEDPLCPLLNPGVAEIGIRVPDSPLVCRLSAALATVLREEGLITIDDLYFHPSMKDKGYASVTAIPLVLTSANPSGYQSTLSPDEFSCLWPELDLVLDGGRIGGEAGDDQLHRAASTVVDLSPTVRQSDTSAQSTRPYRILREGSALVQTEEILHQFGFSKSCPS</sequence>
<dbReference type="PROSITE" id="PS51163">
    <property type="entry name" value="YRDC"/>
    <property type="match status" value="1"/>
</dbReference>
<dbReference type="AlphaFoldDB" id="A0A0R3UN68"/>
<dbReference type="OrthoDB" id="3648309at2759"/>
<dbReference type="Proteomes" id="UP000267029">
    <property type="component" value="Unassembled WGS sequence"/>
</dbReference>
<dbReference type="Pfam" id="PF01300">
    <property type="entry name" value="Sua5_yciO_yrdC"/>
    <property type="match status" value="1"/>
</dbReference>
<dbReference type="EMBL" id="UXSR01005668">
    <property type="protein sequence ID" value="VDD83224.1"/>
    <property type="molecule type" value="Genomic_DNA"/>
</dbReference>
<dbReference type="GO" id="GO:0061710">
    <property type="term" value="F:L-threonylcarbamoyladenylate synthase"/>
    <property type="evidence" value="ECO:0007669"/>
    <property type="project" value="UniProtKB-EC"/>
</dbReference>
<protein>
    <recommendedName>
        <fullName evidence="4">Threonylcarbamoyl-AMP synthase</fullName>
        <ecNumber evidence="3">2.7.7.87</ecNumber>
    </recommendedName>
</protein>
<dbReference type="EC" id="2.7.7.87" evidence="3"/>
<evidence type="ECO:0000256" key="1">
    <source>
        <dbReference type="ARBA" id="ARBA00004496"/>
    </source>
</evidence>
<organism evidence="9 10">
    <name type="scientific">Mesocestoides corti</name>
    <name type="common">Flatworm</name>
    <dbReference type="NCBI Taxonomy" id="53468"/>
    <lineage>
        <taxon>Eukaryota</taxon>
        <taxon>Metazoa</taxon>
        <taxon>Spiralia</taxon>
        <taxon>Lophotrochozoa</taxon>
        <taxon>Platyhelminthes</taxon>
        <taxon>Cestoda</taxon>
        <taxon>Eucestoda</taxon>
        <taxon>Cyclophyllidea</taxon>
        <taxon>Mesocestoididae</taxon>
        <taxon>Mesocestoides</taxon>
    </lineage>
</organism>
<dbReference type="InterPro" id="IPR017945">
    <property type="entry name" value="DHBP_synth_RibB-like_a/b_dom"/>
</dbReference>
<dbReference type="GO" id="GO:0005737">
    <property type="term" value="C:cytoplasm"/>
    <property type="evidence" value="ECO:0007669"/>
    <property type="project" value="UniProtKB-SubCell"/>
</dbReference>
<keyword evidence="5" id="KW-0963">Cytoplasm</keyword>
<evidence type="ECO:0000256" key="4">
    <source>
        <dbReference type="ARBA" id="ARBA00015492"/>
    </source>
</evidence>
<proteinExistence type="inferred from homology"/>
<accession>A0A0R3UN68</accession>
<evidence type="ECO:0000259" key="8">
    <source>
        <dbReference type="PROSITE" id="PS51163"/>
    </source>
</evidence>
<dbReference type="GO" id="GO:0003725">
    <property type="term" value="F:double-stranded RNA binding"/>
    <property type="evidence" value="ECO:0007669"/>
    <property type="project" value="InterPro"/>
</dbReference>
<evidence type="ECO:0000256" key="3">
    <source>
        <dbReference type="ARBA" id="ARBA00012584"/>
    </source>
</evidence>
<keyword evidence="10" id="KW-1185">Reference proteome</keyword>
<dbReference type="GO" id="GO:0006450">
    <property type="term" value="P:regulation of translational fidelity"/>
    <property type="evidence" value="ECO:0007669"/>
    <property type="project" value="TreeGrafter"/>
</dbReference>
<evidence type="ECO:0000313" key="10">
    <source>
        <dbReference type="Proteomes" id="UP000267029"/>
    </source>
</evidence>
<dbReference type="PANTHER" id="PTHR17490">
    <property type="entry name" value="SUA5"/>
    <property type="match status" value="1"/>
</dbReference>
<dbReference type="PANTHER" id="PTHR17490:SF10">
    <property type="entry name" value="THREONYLCARBAMOYL-AMP SYNTHASE"/>
    <property type="match status" value="1"/>
</dbReference>
<evidence type="ECO:0000256" key="7">
    <source>
        <dbReference type="ARBA" id="ARBA00048366"/>
    </source>
</evidence>
<evidence type="ECO:0000256" key="5">
    <source>
        <dbReference type="ARBA" id="ARBA00022490"/>
    </source>
</evidence>
<dbReference type="InterPro" id="IPR006070">
    <property type="entry name" value="Sua5-like_dom"/>
</dbReference>
<dbReference type="Gene3D" id="3.90.870.10">
    <property type="entry name" value="DHBP synthase"/>
    <property type="match status" value="2"/>
</dbReference>
<reference evidence="9 10" key="1">
    <citation type="submission" date="2018-10" db="EMBL/GenBank/DDBJ databases">
        <authorList>
            <consortium name="Pathogen Informatics"/>
        </authorList>
    </citation>
    <scope>NUCLEOTIDE SEQUENCE [LARGE SCALE GENOMIC DNA]</scope>
</reference>
<dbReference type="GO" id="GO:0000049">
    <property type="term" value="F:tRNA binding"/>
    <property type="evidence" value="ECO:0007669"/>
    <property type="project" value="TreeGrafter"/>
</dbReference>
<comment type="subcellular location">
    <subcellularLocation>
        <location evidence="1">Cytoplasm</location>
    </subcellularLocation>
</comment>
<evidence type="ECO:0000313" key="9">
    <source>
        <dbReference type="EMBL" id="VDD83224.1"/>
    </source>
</evidence>
<keyword evidence="6" id="KW-0808">Transferase</keyword>
<dbReference type="STRING" id="53468.A0A0R3UN68"/>
<feature type="domain" description="YrdC-like" evidence="8">
    <location>
        <begin position="1"/>
        <end position="186"/>
    </location>
</feature>
<comment type="catalytic activity">
    <reaction evidence="7">
        <text>L-threonine + hydrogencarbonate + ATP = L-threonylcarbamoyladenylate + diphosphate + H2O</text>
        <dbReference type="Rhea" id="RHEA:36407"/>
        <dbReference type="ChEBI" id="CHEBI:15377"/>
        <dbReference type="ChEBI" id="CHEBI:17544"/>
        <dbReference type="ChEBI" id="CHEBI:30616"/>
        <dbReference type="ChEBI" id="CHEBI:33019"/>
        <dbReference type="ChEBI" id="CHEBI:57926"/>
        <dbReference type="ChEBI" id="CHEBI:73682"/>
        <dbReference type="EC" id="2.7.7.87"/>
    </reaction>
</comment>
<name>A0A0R3UN68_MESCO</name>
<comment type="similarity">
    <text evidence="2">Belongs to the SUA5 family.</text>
</comment>